<keyword evidence="9" id="KW-1133">Transmembrane helix</keyword>
<organism evidence="11 12">
    <name type="scientific">Reticulibacter mediterranei</name>
    <dbReference type="NCBI Taxonomy" id="2778369"/>
    <lineage>
        <taxon>Bacteria</taxon>
        <taxon>Bacillati</taxon>
        <taxon>Chloroflexota</taxon>
        <taxon>Ktedonobacteria</taxon>
        <taxon>Ktedonobacterales</taxon>
        <taxon>Reticulibacteraceae</taxon>
        <taxon>Reticulibacter</taxon>
    </lineage>
</organism>
<feature type="region of interest" description="Disordered" evidence="8">
    <location>
        <begin position="275"/>
        <end position="502"/>
    </location>
</feature>
<protein>
    <recommendedName>
        <fullName evidence="2">non-specific serine/threonine protein kinase</fullName>
        <ecNumber evidence="2">2.7.11.1</ecNumber>
    </recommendedName>
</protein>
<evidence type="ECO:0000313" key="12">
    <source>
        <dbReference type="Proteomes" id="UP000597444"/>
    </source>
</evidence>
<comment type="similarity">
    <text evidence="1">Belongs to the protein kinase superfamily. NEK Ser/Thr protein kinase family. NIMA subfamily.</text>
</comment>
<dbReference type="Pfam" id="PF00069">
    <property type="entry name" value="Pkinase"/>
    <property type="match status" value="1"/>
</dbReference>
<dbReference type="SUPFAM" id="SSF56112">
    <property type="entry name" value="Protein kinase-like (PK-like)"/>
    <property type="match status" value="1"/>
</dbReference>
<sequence>MVDRVGQQLGNYHLVRRIGEGGFADVYLGEHIHLGTRAAIKVLQMQLLEKKNIDAFHNEARMIAHLVHPHIIRVLDYGVQDWVPFLVMDYAPGGTLRQHFTGKPAQISRLFPYITQMAAALQYAHDRHLIHRDVKPENMLLGANGEILLTDFGFAMVVENINSRGTKDMSGTAVYMAPEQLKGQPCAASDQYSLGVVIYEWLSGTRPFHGSFSEVASQQMLVPIQPLREKIPDLATEIEAVVMRALTQEPEHRFGSVKEFAQSLLLAYQASRRNRGASQRTGVSMPGWLPPATSGVFPPQSLSGNPNSLSGLTNPNSLSGLSGPGSLSGLTGPSSLSGFANPNSQTFKRPSGLRPSGARPTSPSLPSLSGLTAPPGGQPTIPSQSMKRPITQTSLPGIPRVNPQTPRSTGPALPPLRSSGPFPPVSPSSGHIPSIRQRSTQGNLPVISSEGNRMTQNSSTRPFPSSQRPINQVSLSGHITTPVPSSKQSSGNVSFSVPSKPTTEAEEIKQLYAELDEINKANAGTKPLPQRGRSGFDKTVLWLISILVVLLVLGSTGGLFYLENANQAKDRTLQATSTSQNAAQPTAATTQPTPTQTTDQTIPTATVNTANPYPPKTGTLVINDPLSKNNYKWQEYTDTNTGNSCKFSGGAYHVASIGNSVAAGTCFAQATDFTNFTYQVQMNILQAGAQFSGGGIMFRGNSQSGIYYYFEIYKSGRYNLTACFGPGKANCTVQISGYPKQTFTVAGFNTTPDQPNTLAVVAHDTAFDIYVNQQHALGPIYDGNFTHGMIGVYATGGLDTGPQEAAEVVFSNVKVWRQ</sequence>
<dbReference type="PROSITE" id="PS00108">
    <property type="entry name" value="PROTEIN_KINASE_ST"/>
    <property type="match status" value="1"/>
</dbReference>
<feature type="transmembrane region" description="Helical" evidence="9">
    <location>
        <begin position="540"/>
        <end position="562"/>
    </location>
</feature>
<evidence type="ECO:0000256" key="2">
    <source>
        <dbReference type="ARBA" id="ARBA00012513"/>
    </source>
</evidence>
<keyword evidence="5" id="KW-0418">Kinase</keyword>
<feature type="domain" description="Protein kinase" evidence="10">
    <location>
        <begin position="12"/>
        <end position="265"/>
    </location>
</feature>
<keyword evidence="6 7" id="KW-0067">ATP-binding</keyword>
<keyword evidence="3" id="KW-0808">Transferase</keyword>
<dbReference type="PROSITE" id="PS50011">
    <property type="entry name" value="PROTEIN_KINASE_DOM"/>
    <property type="match status" value="1"/>
</dbReference>
<evidence type="ECO:0000259" key="10">
    <source>
        <dbReference type="PROSITE" id="PS50011"/>
    </source>
</evidence>
<dbReference type="SMART" id="SM00220">
    <property type="entry name" value="S_TKc"/>
    <property type="match status" value="1"/>
</dbReference>
<dbReference type="InterPro" id="IPR008271">
    <property type="entry name" value="Ser/Thr_kinase_AS"/>
</dbReference>
<evidence type="ECO:0000256" key="7">
    <source>
        <dbReference type="PROSITE-ProRule" id="PRU10141"/>
    </source>
</evidence>
<dbReference type="RefSeq" id="WP_220204147.1">
    <property type="nucleotide sequence ID" value="NZ_BNJK01000001.1"/>
</dbReference>
<evidence type="ECO:0000256" key="5">
    <source>
        <dbReference type="ARBA" id="ARBA00022777"/>
    </source>
</evidence>
<evidence type="ECO:0000256" key="8">
    <source>
        <dbReference type="SAM" id="MobiDB-lite"/>
    </source>
</evidence>
<dbReference type="CDD" id="cd14014">
    <property type="entry name" value="STKc_PknB_like"/>
    <property type="match status" value="1"/>
</dbReference>
<evidence type="ECO:0000256" key="3">
    <source>
        <dbReference type="ARBA" id="ARBA00022679"/>
    </source>
</evidence>
<dbReference type="EC" id="2.7.11.1" evidence="2"/>
<feature type="binding site" evidence="7">
    <location>
        <position position="41"/>
    </location>
    <ligand>
        <name>ATP</name>
        <dbReference type="ChEBI" id="CHEBI:30616"/>
    </ligand>
</feature>
<dbReference type="PROSITE" id="PS00107">
    <property type="entry name" value="PROTEIN_KINASE_ATP"/>
    <property type="match status" value="1"/>
</dbReference>
<comment type="caution">
    <text evidence="11">The sequence shown here is derived from an EMBL/GenBank/DDBJ whole genome shotgun (WGS) entry which is preliminary data.</text>
</comment>
<feature type="compositionally biased region" description="Polar residues" evidence="8">
    <location>
        <begin position="380"/>
        <end position="395"/>
    </location>
</feature>
<name>A0A8J3IMI9_9CHLR</name>
<dbReference type="InterPro" id="IPR000719">
    <property type="entry name" value="Prot_kinase_dom"/>
</dbReference>
<accession>A0A8J3IMI9</accession>
<dbReference type="InterPro" id="IPR011009">
    <property type="entry name" value="Kinase-like_dom_sf"/>
</dbReference>
<proteinExistence type="inferred from homology"/>
<dbReference type="GO" id="GO:0004674">
    <property type="term" value="F:protein serine/threonine kinase activity"/>
    <property type="evidence" value="ECO:0007669"/>
    <property type="project" value="UniProtKB-EC"/>
</dbReference>
<dbReference type="PANTHER" id="PTHR43671:SF13">
    <property type="entry name" value="SERINE_THREONINE-PROTEIN KINASE NEK2"/>
    <property type="match status" value="1"/>
</dbReference>
<evidence type="ECO:0000313" key="11">
    <source>
        <dbReference type="EMBL" id="GHO93360.1"/>
    </source>
</evidence>
<dbReference type="InterPro" id="IPR017441">
    <property type="entry name" value="Protein_kinase_ATP_BS"/>
</dbReference>
<keyword evidence="9" id="KW-0812">Transmembrane</keyword>
<feature type="compositionally biased region" description="Low complexity" evidence="8">
    <location>
        <begin position="360"/>
        <end position="375"/>
    </location>
</feature>
<dbReference type="InterPro" id="IPR050660">
    <property type="entry name" value="NEK_Ser/Thr_kinase"/>
</dbReference>
<dbReference type="Gene3D" id="2.60.120.560">
    <property type="entry name" value="Exo-inulinase, domain 1"/>
    <property type="match status" value="1"/>
</dbReference>
<dbReference type="Gene3D" id="1.10.510.10">
    <property type="entry name" value="Transferase(Phosphotransferase) domain 1"/>
    <property type="match status" value="1"/>
</dbReference>
<evidence type="ECO:0000256" key="4">
    <source>
        <dbReference type="ARBA" id="ARBA00022741"/>
    </source>
</evidence>
<dbReference type="AlphaFoldDB" id="A0A8J3IMI9"/>
<gene>
    <name evidence="11" type="ORF">KSF_034080</name>
</gene>
<evidence type="ECO:0000256" key="9">
    <source>
        <dbReference type="SAM" id="Phobius"/>
    </source>
</evidence>
<dbReference type="GO" id="GO:0005524">
    <property type="term" value="F:ATP binding"/>
    <property type="evidence" value="ECO:0007669"/>
    <property type="project" value="UniProtKB-UniRule"/>
</dbReference>
<feature type="compositionally biased region" description="Polar residues" evidence="8">
    <location>
        <begin position="449"/>
        <end position="502"/>
    </location>
</feature>
<dbReference type="Gene3D" id="3.30.200.20">
    <property type="entry name" value="Phosphorylase Kinase, domain 1"/>
    <property type="match status" value="1"/>
</dbReference>
<dbReference type="PANTHER" id="PTHR43671">
    <property type="entry name" value="SERINE/THREONINE-PROTEIN KINASE NEK"/>
    <property type="match status" value="1"/>
</dbReference>
<keyword evidence="12" id="KW-1185">Reference proteome</keyword>
<dbReference type="Proteomes" id="UP000597444">
    <property type="component" value="Unassembled WGS sequence"/>
</dbReference>
<keyword evidence="4 7" id="KW-0547">Nucleotide-binding</keyword>
<dbReference type="EMBL" id="BNJK01000001">
    <property type="protein sequence ID" value="GHO93360.1"/>
    <property type="molecule type" value="Genomic_DNA"/>
</dbReference>
<feature type="region of interest" description="Disordered" evidence="8">
    <location>
        <begin position="573"/>
        <end position="600"/>
    </location>
</feature>
<evidence type="ECO:0000256" key="1">
    <source>
        <dbReference type="ARBA" id="ARBA00010886"/>
    </source>
</evidence>
<reference evidence="11" key="1">
    <citation type="submission" date="2020-10" db="EMBL/GenBank/DDBJ databases">
        <title>Taxonomic study of unclassified bacteria belonging to the class Ktedonobacteria.</title>
        <authorList>
            <person name="Yabe S."/>
            <person name="Wang C.M."/>
            <person name="Zheng Y."/>
            <person name="Sakai Y."/>
            <person name="Cavaletti L."/>
            <person name="Monciardini P."/>
            <person name="Donadio S."/>
        </authorList>
    </citation>
    <scope>NUCLEOTIDE SEQUENCE</scope>
    <source>
        <strain evidence="11">ID150040</strain>
    </source>
</reference>
<evidence type="ECO:0000256" key="6">
    <source>
        <dbReference type="ARBA" id="ARBA00022840"/>
    </source>
</evidence>
<feature type="compositionally biased region" description="Low complexity" evidence="8">
    <location>
        <begin position="298"/>
        <end position="338"/>
    </location>
</feature>
<keyword evidence="9" id="KW-0472">Membrane</keyword>